<dbReference type="STRING" id="1793.AWC04_03300"/>
<dbReference type="InterPro" id="IPR042098">
    <property type="entry name" value="TauD-like_sf"/>
</dbReference>
<evidence type="ECO:0000256" key="3">
    <source>
        <dbReference type="ARBA" id="ARBA00022723"/>
    </source>
</evidence>
<keyword evidence="4" id="KW-0223">Dioxygenase</keyword>
<dbReference type="AlphaFoldDB" id="A0A1X1RJG4"/>
<dbReference type="InterPro" id="IPR003819">
    <property type="entry name" value="TauD/TfdA-like"/>
</dbReference>
<keyword evidence="5" id="KW-0560">Oxidoreductase</keyword>
<dbReference type="GO" id="GO:0051213">
    <property type="term" value="F:dioxygenase activity"/>
    <property type="evidence" value="ECO:0007669"/>
    <property type="project" value="UniProtKB-KW"/>
</dbReference>
<sequence length="330" mass="37122">MCGRIIREESAMSAIHVAPLRADLTFGARVTGVTLDTLADPEVRSLLRDTFEERGMILFEDVEPDGGLQVAISTVFGPLKDHPIPTVPRAGGALHPGVIEIGQEPREGNIVIVDGKEVTSWLPWHFDHCYNNKLNRAGVLRCITGVREGGQTGFADGIDLHRALSPELRRQIEDRNVLYSLNLRFRDMRFGLAEGFREIQPHKRLQETIDYGKNNLPRAVHPAVWTRDDGAKVLHISPWMAEGIEDAETPAGDALLEAVCREMLATITPYFHTWRPTDMVIWDNVRMLHAVNGHDPDERRVMHRTTIEGDYGLGYFENNAEGHRLLEMTV</sequence>
<gene>
    <name evidence="7" type="ORF">AWC04_03300</name>
</gene>
<accession>A0A1X1RJG4</accession>
<evidence type="ECO:0000256" key="6">
    <source>
        <dbReference type="ARBA" id="ARBA00023004"/>
    </source>
</evidence>
<evidence type="ECO:0000313" key="7">
    <source>
        <dbReference type="EMBL" id="ORV07728.1"/>
    </source>
</evidence>
<dbReference type="SUPFAM" id="SSF51197">
    <property type="entry name" value="Clavaminate synthase-like"/>
    <property type="match status" value="1"/>
</dbReference>
<evidence type="ECO:0000313" key="8">
    <source>
        <dbReference type="Proteomes" id="UP000193484"/>
    </source>
</evidence>
<evidence type="ECO:0000256" key="4">
    <source>
        <dbReference type="ARBA" id="ARBA00022964"/>
    </source>
</evidence>
<proteinExistence type="inferred from homology"/>
<dbReference type="GO" id="GO:0046872">
    <property type="term" value="F:metal ion binding"/>
    <property type="evidence" value="ECO:0007669"/>
    <property type="project" value="UniProtKB-KW"/>
</dbReference>
<dbReference type="Gene3D" id="3.60.130.10">
    <property type="entry name" value="Clavaminate synthase-like"/>
    <property type="match status" value="1"/>
</dbReference>
<evidence type="ECO:0000256" key="2">
    <source>
        <dbReference type="ARBA" id="ARBA00005896"/>
    </source>
</evidence>
<protein>
    <submittedName>
        <fullName evidence="7">Uncharacterized protein</fullName>
    </submittedName>
</protein>
<comment type="similarity">
    <text evidence="2">Belongs to the TfdA dioxygenase family.</text>
</comment>
<keyword evidence="3" id="KW-0479">Metal-binding</keyword>
<evidence type="ECO:0000256" key="5">
    <source>
        <dbReference type="ARBA" id="ARBA00023002"/>
    </source>
</evidence>
<dbReference type="EMBL" id="LQOJ01000018">
    <property type="protein sequence ID" value="ORV07728.1"/>
    <property type="molecule type" value="Genomic_DNA"/>
</dbReference>
<keyword evidence="8" id="KW-1185">Reference proteome</keyword>
<comment type="caution">
    <text evidence="7">The sequence shown here is derived from an EMBL/GenBank/DDBJ whole genome shotgun (WGS) entry which is preliminary data.</text>
</comment>
<comment type="cofactor">
    <cofactor evidence="1">
        <name>Fe(2+)</name>
        <dbReference type="ChEBI" id="CHEBI:29033"/>
    </cofactor>
</comment>
<organism evidence="7 8">
    <name type="scientific">Mycolicibacterium fallax</name>
    <name type="common">Mycobacterium fallax</name>
    <dbReference type="NCBI Taxonomy" id="1793"/>
    <lineage>
        <taxon>Bacteria</taxon>
        <taxon>Bacillati</taxon>
        <taxon>Actinomycetota</taxon>
        <taxon>Actinomycetes</taxon>
        <taxon>Mycobacteriales</taxon>
        <taxon>Mycobacteriaceae</taxon>
        <taxon>Mycolicibacterium</taxon>
    </lineage>
</organism>
<dbReference type="InterPro" id="IPR051178">
    <property type="entry name" value="TfdA_dioxygenase"/>
</dbReference>
<name>A0A1X1RJG4_MYCFA</name>
<evidence type="ECO:0000256" key="1">
    <source>
        <dbReference type="ARBA" id="ARBA00001954"/>
    </source>
</evidence>
<reference evidence="7 8" key="1">
    <citation type="submission" date="2016-01" db="EMBL/GenBank/DDBJ databases">
        <title>The new phylogeny of the genus Mycobacterium.</title>
        <authorList>
            <person name="Tarcisio F."/>
            <person name="Conor M."/>
            <person name="Antonella G."/>
            <person name="Elisabetta G."/>
            <person name="Giulia F.S."/>
            <person name="Sara T."/>
            <person name="Anna F."/>
            <person name="Clotilde B."/>
            <person name="Roberto B."/>
            <person name="Veronica D.S."/>
            <person name="Fabio R."/>
            <person name="Monica P."/>
            <person name="Olivier J."/>
            <person name="Enrico T."/>
            <person name="Nicola S."/>
        </authorList>
    </citation>
    <scope>NUCLEOTIDE SEQUENCE [LARGE SCALE GENOMIC DNA]</scope>
    <source>
        <strain evidence="7 8">DSM 44179</strain>
    </source>
</reference>
<dbReference type="PANTHER" id="PTHR43779:SF3">
    <property type="entry name" value="(3R)-3-[(CARBOXYMETHYL)AMINO]FATTY ACID OXYGENASE_DECARBOXYLASE"/>
    <property type="match status" value="1"/>
</dbReference>
<keyword evidence="6" id="KW-0408">Iron</keyword>
<dbReference type="Pfam" id="PF02668">
    <property type="entry name" value="TauD"/>
    <property type="match status" value="1"/>
</dbReference>
<dbReference type="PANTHER" id="PTHR43779">
    <property type="entry name" value="DIOXYGENASE RV0097-RELATED"/>
    <property type="match status" value="1"/>
</dbReference>
<dbReference type="Proteomes" id="UP000193484">
    <property type="component" value="Unassembled WGS sequence"/>
</dbReference>